<dbReference type="EMBL" id="CM055110">
    <property type="protein sequence ID" value="KAJ7520564.1"/>
    <property type="molecule type" value="Genomic_DNA"/>
</dbReference>
<sequence>MCAMVSSSAIAQTLDSVITFNNGVLKNKWTASNRFRIQKLDSVSAYSNGGFEKKWKTSSCRIVMAAVAPITPRDVMKGKPLRKTGNNVGGNGKDTRTWPSQQQIETIRSLDSWAEEAILPLLKPVEKCWQPQDLLPNSSTDTFMDEVLELKQRASHLPDDYLVCLVGDMITEEALPTYQSVFNTFEGVRDTTGASPTPWGVWVRAWTAEENRHGDLLSRYLYLSGRVDMKMVEKTTQYLIGAGMEAHIDNSPYNGFIYTSFQERATFISHGNTARLAKEHGDSQLATICGMIASDERRHEIAYTRIVSKLFEVDPNGAMLAFAEMMRKKITMPAHLMFDGENSNLFEDYATVAQRCKVYTAKDYTDIMEHLIGVWKVEKLRDLSSEALQAQQFVCSLPSRMRKLSERAHDRVNNCSTQAEQRNKAFSWIFHKPVML</sequence>
<name>A0ACC2ASN8_DIPCM</name>
<dbReference type="Proteomes" id="UP001162992">
    <property type="component" value="Chromosome 19"/>
</dbReference>
<evidence type="ECO:0000313" key="1">
    <source>
        <dbReference type="EMBL" id="KAJ7520564.1"/>
    </source>
</evidence>
<keyword evidence="2" id="KW-1185">Reference proteome</keyword>
<comment type="caution">
    <text evidence="1">The sequence shown here is derived from an EMBL/GenBank/DDBJ whole genome shotgun (WGS) entry which is preliminary data.</text>
</comment>
<evidence type="ECO:0000313" key="2">
    <source>
        <dbReference type="Proteomes" id="UP001162992"/>
    </source>
</evidence>
<gene>
    <name evidence="1" type="ORF">O6H91_19G010800</name>
</gene>
<proteinExistence type="predicted"/>
<protein>
    <submittedName>
        <fullName evidence="1">Uncharacterized protein</fullName>
    </submittedName>
</protein>
<accession>A0ACC2ASN8</accession>
<reference evidence="2" key="1">
    <citation type="journal article" date="2024" name="Proc. Natl. Acad. Sci. U.S.A.">
        <title>Extraordinary preservation of gene collinearity over three hundred million years revealed in homosporous lycophytes.</title>
        <authorList>
            <person name="Li C."/>
            <person name="Wickell D."/>
            <person name="Kuo L.Y."/>
            <person name="Chen X."/>
            <person name="Nie B."/>
            <person name="Liao X."/>
            <person name="Peng D."/>
            <person name="Ji J."/>
            <person name="Jenkins J."/>
            <person name="Williams M."/>
            <person name="Shu S."/>
            <person name="Plott C."/>
            <person name="Barry K."/>
            <person name="Rajasekar S."/>
            <person name="Grimwood J."/>
            <person name="Han X."/>
            <person name="Sun S."/>
            <person name="Hou Z."/>
            <person name="He W."/>
            <person name="Dai G."/>
            <person name="Sun C."/>
            <person name="Schmutz J."/>
            <person name="Leebens-Mack J.H."/>
            <person name="Li F.W."/>
            <person name="Wang L."/>
        </authorList>
    </citation>
    <scope>NUCLEOTIDE SEQUENCE [LARGE SCALE GENOMIC DNA]</scope>
    <source>
        <strain evidence="2">cv. PW_Plant_1</strain>
    </source>
</reference>
<organism evidence="1 2">
    <name type="scientific">Diphasiastrum complanatum</name>
    <name type="common">Issler's clubmoss</name>
    <name type="synonym">Lycopodium complanatum</name>
    <dbReference type="NCBI Taxonomy" id="34168"/>
    <lineage>
        <taxon>Eukaryota</taxon>
        <taxon>Viridiplantae</taxon>
        <taxon>Streptophyta</taxon>
        <taxon>Embryophyta</taxon>
        <taxon>Tracheophyta</taxon>
        <taxon>Lycopodiopsida</taxon>
        <taxon>Lycopodiales</taxon>
        <taxon>Lycopodiaceae</taxon>
        <taxon>Lycopodioideae</taxon>
        <taxon>Diphasiastrum</taxon>
    </lineage>
</organism>